<keyword evidence="4" id="KW-0949">S-adenosyl-L-methionine</keyword>
<proteinExistence type="inferred from homology"/>
<gene>
    <name evidence="12" type="primary">hpdA</name>
    <name evidence="12" type="ORF">NCTC10571_00651</name>
</gene>
<dbReference type="InterPro" id="IPR013785">
    <property type="entry name" value="Aldolase_TIM"/>
</dbReference>
<evidence type="ECO:0000259" key="11">
    <source>
        <dbReference type="PROSITE" id="PS51918"/>
    </source>
</evidence>
<keyword evidence="6 12" id="KW-0560">Oxidoreductase</keyword>
<dbReference type="GO" id="GO:0051539">
    <property type="term" value="F:4 iron, 4 sulfur cluster binding"/>
    <property type="evidence" value="ECO:0007669"/>
    <property type="project" value="UniProtKB-KW"/>
</dbReference>
<evidence type="ECO:0000256" key="1">
    <source>
        <dbReference type="ARBA" id="ARBA00001966"/>
    </source>
</evidence>
<dbReference type="InterPro" id="IPR017896">
    <property type="entry name" value="4Fe4S_Fe-S-bd"/>
</dbReference>
<dbReference type="EC" id="1.97.1.-" evidence="12"/>
<dbReference type="SFLD" id="SFLDG01118">
    <property type="entry name" value="activating_enzymes__group_2"/>
    <property type="match status" value="1"/>
</dbReference>
<dbReference type="PIRSF" id="PIRSF000371">
    <property type="entry name" value="PFL_act_enz"/>
    <property type="match status" value="1"/>
</dbReference>
<protein>
    <submittedName>
        <fullName evidence="12">4-hydroxyphenylacetate decarboxylase activating enzyme</fullName>
        <ecNumber evidence="12">1.97.1.-</ecNumber>
    </submittedName>
</protein>
<evidence type="ECO:0000256" key="6">
    <source>
        <dbReference type="ARBA" id="ARBA00023002"/>
    </source>
</evidence>
<evidence type="ECO:0000259" key="10">
    <source>
        <dbReference type="PROSITE" id="PS51379"/>
    </source>
</evidence>
<reference evidence="12 13" key="1">
    <citation type="submission" date="2018-06" db="EMBL/GenBank/DDBJ databases">
        <authorList>
            <consortium name="Pathogen Informatics"/>
            <person name="Doyle S."/>
        </authorList>
    </citation>
    <scope>NUCLEOTIDE SEQUENCE [LARGE SCALE GENOMIC DNA]</scope>
    <source>
        <strain evidence="12 13">NCTC10571</strain>
    </source>
</reference>
<keyword evidence="5" id="KW-0479">Metal-binding</keyword>
<dbReference type="Pfam" id="PF04055">
    <property type="entry name" value="Radical_SAM"/>
    <property type="match status" value="1"/>
</dbReference>
<evidence type="ECO:0000256" key="8">
    <source>
        <dbReference type="ARBA" id="ARBA00023014"/>
    </source>
</evidence>
<evidence type="ECO:0000256" key="9">
    <source>
        <dbReference type="ARBA" id="ARBA00047365"/>
    </source>
</evidence>
<comment type="similarity">
    <text evidence="2">Belongs to the organic radical-activating enzymes family.</text>
</comment>
<dbReference type="PROSITE" id="PS51379">
    <property type="entry name" value="4FE4S_FER_2"/>
    <property type="match status" value="1"/>
</dbReference>
<evidence type="ECO:0000256" key="5">
    <source>
        <dbReference type="ARBA" id="ARBA00022723"/>
    </source>
</evidence>
<dbReference type="InterPro" id="IPR040074">
    <property type="entry name" value="BssD/PflA/YjjW"/>
</dbReference>
<accession>A0A378NQ71</accession>
<evidence type="ECO:0000256" key="3">
    <source>
        <dbReference type="ARBA" id="ARBA00022485"/>
    </source>
</evidence>
<comment type="catalytic activity">
    <reaction evidence="9">
        <text>glycyl-[protein] + reduced [flavodoxin] + S-adenosyl-L-methionine = glycin-2-yl radical-[protein] + semiquinone [flavodoxin] + 5'-deoxyadenosine + L-methionine + H(+)</text>
        <dbReference type="Rhea" id="RHEA:61976"/>
        <dbReference type="Rhea" id="RHEA-COMP:10622"/>
        <dbReference type="Rhea" id="RHEA-COMP:14480"/>
        <dbReference type="Rhea" id="RHEA-COMP:15993"/>
        <dbReference type="Rhea" id="RHEA-COMP:15994"/>
        <dbReference type="ChEBI" id="CHEBI:15378"/>
        <dbReference type="ChEBI" id="CHEBI:17319"/>
        <dbReference type="ChEBI" id="CHEBI:29947"/>
        <dbReference type="ChEBI" id="CHEBI:32722"/>
        <dbReference type="ChEBI" id="CHEBI:57618"/>
        <dbReference type="ChEBI" id="CHEBI:57844"/>
        <dbReference type="ChEBI" id="CHEBI:59789"/>
        <dbReference type="ChEBI" id="CHEBI:140311"/>
    </reaction>
</comment>
<dbReference type="PROSITE" id="PS01087">
    <property type="entry name" value="RADICAL_ACTIVATING"/>
    <property type="match status" value="1"/>
</dbReference>
<evidence type="ECO:0000313" key="12">
    <source>
        <dbReference type="EMBL" id="STY70512.1"/>
    </source>
</evidence>
<dbReference type="RefSeq" id="WP_115151114.1">
    <property type="nucleotide sequence ID" value="NZ_UGPP01000001.1"/>
</dbReference>
<dbReference type="AlphaFoldDB" id="A0A378NQ71"/>
<feature type="domain" description="Radical SAM core" evidence="11">
    <location>
        <begin position="24"/>
        <end position="310"/>
    </location>
</feature>
<dbReference type="NCBIfam" id="TIGR02494">
    <property type="entry name" value="PFLE_PFLC"/>
    <property type="match status" value="1"/>
</dbReference>
<keyword evidence="3" id="KW-0004">4Fe-4S</keyword>
<dbReference type="InterPro" id="IPR058240">
    <property type="entry name" value="rSAM_sf"/>
</dbReference>
<dbReference type="PROSITE" id="PS51918">
    <property type="entry name" value="RADICAL_SAM"/>
    <property type="match status" value="1"/>
</dbReference>
<comment type="cofactor">
    <cofactor evidence="1">
        <name>[4Fe-4S] cluster</name>
        <dbReference type="ChEBI" id="CHEBI:49883"/>
    </cofactor>
</comment>
<dbReference type="Gene3D" id="3.20.20.70">
    <property type="entry name" value="Aldolase class I"/>
    <property type="match status" value="1"/>
</dbReference>
<dbReference type="PANTHER" id="PTHR30352">
    <property type="entry name" value="PYRUVATE FORMATE-LYASE-ACTIVATING ENZYME"/>
    <property type="match status" value="1"/>
</dbReference>
<dbReference type="SFLD" id="SFLDG01066">
    <property type="entry name" value="organic_radical-activating_enz"/>
    <property type="match status" value="1"/>
</dbReference>
<dbReference type="InterPro" id="IPR012839">
    <property type="entry name" value="Organic_radical_activase"/>
</dbReference>
<evidence type="ECO:0000313" key="13">
    <source>
        <dbReference type="Proteomes" id="UP000255234"/>
    </source>
</evidence>
<dbReference type="InterPro" id="IPR001989">
    <property type="entry name" value="Radical_activat_CS"/>
</dbReference>
<feature type="domain" description="4Fe-4S ferredoxin-type" evidence="10">
    <location>
        <begin position="58"/>
        <end position="87"/>
    </location>
</feature>
<dbReference type="SUPFAM" id="SSF54862">
    <property type="entry name" value="4Fe-4S ferredoxins"/>
    <property type="match status" value="1"/>
</dbReference>
<evidence type="ECO:0000256" key="7">
    <source>
        <dbReference type="ARBA" id="ARBA00023004"/>
    </source>
</evidence>
<dbReference type="InterPro" id="IPR007197">
    <property type="entry name" value="rSAM"/>
</dbReference>
<evidence type="ECO:0000256" key="4">
    <source>
        <dbReference type="ARBA" id="ARBA00022691"/>
    </source>
</evidence>
<dbReference type="SFLD" id="SFLDS00029">
    <property type="entry name" value="Radical_SAM"/>
    <property type="match status" value="1"/>
</dbReference>
<keyword evidence="7" id="KW-0408">Iron</keyword>
<name>A0A378NQ71_9FIRM</name>
<organism evidence="12 13">
    <name type="scientific">Megamonas hypermegale</name>
    <dbReference type="NCBI Taxonomy" id="158847"/>
    <lineage>
        <taxon>Bacteria</taxon>
        <taxon>Bacillati</taxon>
        <taxon>Bacillota</taxon>
        <taxon>Negativicutes</taxon>
        <taxon>Selenomonadales</taxon>
        <taxon>Selenomonadaceae</taxon>
        <taxon>Megamonas</taxon>
    </lineage>
</organism>
<dbReference type="GO" id="GO:0046872">
    <property type="term" value="F:metal ion binding"/>
    <property type="evidence" value="ECO:0007669"/>
    <property type="project" value="UniProtKB-KW"/>
</dbReference>
<evidence type="ECO:0000256" key="2">
    <source>
        <dbReference type="ARBA" id="ARBA00009777"/>
    </source>
</evidence>
<keyword evidence="8" id="KW-0411">Iron-sulfur</keyword>
<dbReference type="EMBL" id="UGPP01000001">
    <property type="protein sequence ID" value="STY70512.1"/>
    <property type="molecule type" value="Genomic_DNA"/>
</dbReference>
<sequence>MKSSPEQHMIMSEDKGLVFDIKRFAVHDGAGIRTTVFLKGCPLRCKWCQNPEGLDYKQQILYLENKCIKCKTCEHIAENSAIKFVDDKMNLNRQQDSNWLQVIEECPTRALQFDSKYYNLPEIMQEITKDEAFFKYGGGVTLSGGEPLFQHEFALAILKACKQKNLHTAIETSLFVKREVLAKILPYVDEFYTDLKIFDNDWHKKCTNVDNQVIKDNLKFLLQTDKKDCVIVRTPLIPTLTATKENIEQISRFISSCYDKVKYELLNYNPLAKAKYSYLDKKYYFTENPKLYSNAQLQFFYDIAKQNGIKNLIIE</sequence>
<dbReference type="Proteomes" id="UP000255234">
    <property type="component" value="Unassembled WGS sequence"/>
</dbReference>
<dbReference type="PANTHER" id="PTHR30352:SF4">
    <property type="entry name" value="PYRUVATE FORMATE-LYASE 2-ACTIVATING ENZYME"/>
    <property type="match status" value="1"/>
</dbReference>
<dbReference type="InterPro" id="IPR034457">
    <property type="entry name" value="Organic_radical-activating"/>
</dbReference>
<dbReference type="GO" id="GO:0016491">
    <property type="term" value="F:oxidoreductase activity"/>
    <property type="evidence" value="ECO:0007669"/>
    <property type="project" value="UniProtKB-KW"/>
</dbReference>
<dbReference type="SUPFAM" id="SSF102114">
    <property type="entry name" value="Radical SAM enzymes"/>
    <property type="match status" value="1"/>
</dbReference>